<protein>
    <submittedName>
        <fullName evidence="1">Uncharacterized protein</fullName>
    </submittedName>
</protein>
<sequence length="81" mass="8784">MIKLSISGLEATSYDVNTKNIAAALTPFGEIKDIIFTRWGLVTDSCAEVILDLEVDEKLPDQLQIGNVMANITSTVVKDAD</sequence>
<organism evidence="1 2">
    <name type="scientific">Coemansia aciculifera</name>
    <dbReference type="NCBI Taxonomy" id="417176"/>
    <lineage>
        <taxon>Eukaryota</taxon>
        <taxon>Fungi</taxon>
        <taxon>Fungi incertae sedis</taxon>
        <taxon>Zoopagomycota</taxon>
        <taxon>Kickxellomycotina</taxon>
        <taxon>Kickxellomycetes</taxon>
        <taxon>Kickxellales</taxon>
        <taxon>Kickxellaceae</taxon>
        <taxon>Coemansia</taxon>
    </lineage>
</organism>
<dbReference type="EMBL" id="JANBVB010000494">
    <property type="protein sequence ID" value="KAJ2893818.1"/>
    <property type="molecule type" value="Genomic_DNA"/>
</dbReference>
<reference evidence="1" key="1">
    <citation type="submission" date="2022-07" db="EMBL/GenBank/DDBJ databases">
        <title>Phylogenomic reconstructions and comparative analyses of Kickxellomycotina fungi.</title>
        <authorList>
            <person name="Reynolds N.K."/>
            <person name="Stajich J.E."/>
            <person name="Barry K."/>
            <person name="Grigoriev I.V."/>
            <person name="Crous P."/>
            <person name="Smith M.E."/>
        </authorList>
    </citation>
    <scope>NUCLEOTIDE SEQUENCE</scope>
    <source>
        <strain evidence="1">CBS 190363</strain>
    </source>
</reference>
<evidence type="ECO:0000313" key="1">
    <source>
        <dbReference type="EMBL" id="KAJ2893818.1"/>
    </source>
</evidence>
<name>A0ACC1M456_9FUNG</name>
<evidence type="ECO:0000313" key="2">
    <source>
        <dbReference type="Proteomes" id="UP001139981"/>
    </source>
</evidence>
<accession>A0ACC1M456</accession>
<keyword evidence="2" id="KW-1185">Reference proteome</keyword>
<proteinExistence type="predicted"/>
<comment type="caution">
    <text evidence="1">The sequence shown here is derived from an EMBL/GenBank/DDBJ whole genome shotgun (WGS) entry which is preliminary data.</text>
</comment>
<gene>
    <name evidence="1" type="ORF">IWW38_002759</name>
</gene>
<dbReference type="Proteomes" id="UP001139981">
    <property type="component" value="Unassembled WGS sequence"/>
</dbReference>